<dbReference type="EMBL" id="CP048630">
    <property type="protein sequence ID" value="QIB36258.1"/>
    <property type="molecule type" value="Genomic_DNA"/>
</dbReference>
<organism evidence="2 3">
    <name type="scientific">Ancylobacter pratisalsi</name>
    <dbReference type="NCBI Taxonomy" id="1745854"/>
    <lineage>
        <taxon>Bacteria</taxon>
        <taxon>Pseudomonadati</taxon>
        <taxon>Pseudomonadota</taxon>
        <taxon>Alphaproteobacteria</taxon>
        <taxon>Hyphomicrobiales</taxon>
        <taxon>Xanthobacteraceae</taxon>
        <taxon>Ancylobacter</taxon>
    </lineage>
</organism>
<keyword evidence="3" id="KW-1185">Reference proteome</keyword>
<reference evidence="2 3" key="1">
    <citation type="submission" date="2020-02" db="EMBL/GenBank/DDBJ databases">
        <authorList>
            <person name="Li G."/>
        </authorList>
    </citation>
    <scope>NUCLEOTIDE SEQUENCE [LARGE SCALE GENOMIC DNA]</scope>
    <source>
        <strain evidence="2 3">DSM 102029</strain>
    </source>
</reference>
<dbReference type="AlphaFoldDB" id="A0A6P1YRZ5"/>
<gene>
    <name evidence="2" type="ORF">G3A50_13465</name>
</gene>
<name>A0A6P1YRZ5_9HYPH</name>
<dbReference type="KEGG" id="apra:G3A50_13465"/>
<sequence length="68" mass="7022">MLGWSQAELAAAAQVSRPTIVDFERGVRVPHAGNLASIVAALEQAGIEFTPENGGGAGVRLRKPPTSP</sequence>
<dbReference type="InterPro" id="IPR001387">
    <property type="entry name" value="Cro/C1-type_HTH"/>
</dbReference>
<dbReference type="PROSITE" id="PS50943">
    <property type="entry name" value="HTH_CROC1"/>
    <property type="match status" value="1"/>
</dbReference>
<evidence type="ECO:0000313" key="2">
    <source>
        <dbReference type="EMBL" id="QIB36258.1"/>
    </source>
</evidence>
<accession>A0A6P1YRZ5</accession>
<dbReference type="CDD" id="cd00093">
    <property type="entry name" value="HTH_XRE"/>
    <property type="match status" value="1"/>
</dbReference>
<feature type="domain" description="HTH cro/C1-type" evidence="1">
    <location>
        <begin position="2"/>
        <end position="49"/>
    </location>
</feature>
<dbReference type="SUPFAM" id="SSF47413">
    <property type="entry name" value="lambda repressor-like DNA-binding domains"/>
    <property type="match status" value="1"/>
</dbReference>
<dbReference type="GO" id="GO:0003677">
    <property type="term" value="F:DNA binding"/>
    <property type="evidence" value="ECO:0007669"/>
    <property type="project" value="InterPro"/>
</dbReference>
<dbReference type="InterPro" id="IPR010982">
    <property type="entry name" value="Lambda_DNA-bd_dom_sf"/>
</dbReference>
<evidence type="ECO:0000313" key="3">
    <source>
        <dbReference type="Proteomes" id="UP000464751"/>
    </source>
</evidence>
<proteinExistence type="predicted"/>
<dbReference type="Pfam" id="PF01381">
    <property type="entry name" value="HTH_3"/>
    <property type="match status" value="1"/>
</dbReference>
<dbReference type="Gene3D" id="1.10.260.40">
    <property type="entry name" value="lambda repressor-like DNA-binding domains"/>
    <property type="match status" value="1"/>
</dbReference>
<evidence type="ECO:0000259" key="1">
    <source>
        <dbReference type="PROSITE" id="PS50943"/>
    </source>
</evidence>
<dbReference type="Proteomes" id="UP000464751">
    <property type="component" value="Chromosome"/>
</dbReference>
<protein>
    <submittedName>
        <fullName evidence="2">Helix-turn-helix transcriptional regulator</fullName>
    </submittedName>
</protein>